<gene>
    <name evidence="2" type="ORF">OM076_08060</name>
</gene>
<feature type="signal peptide" evidence="1">
    <location>
        <begin position="1"/>
        <end position="23"/>
    </location>
</feature>
<accession>A0A9X3S410</accession>
<keyword evidence="3" id="KW-1185">Reference proteome</keyword>
<evidence type="ECO:0000313" key="2">
    <source>
        <dbReference type="EMBL" id="MDA0160213.1"/>
    </source>
</evidence>
<reference evidence="2" key="1">
    <citation type="submission" date="2022-10" db="EMBL/GenBank/DDBJ databases">
        <title>The WGS of Solirubrobacter ginsenosidimutans DSM 21036.</title>
        <authorList>
            <person name="Jiang Z."/>
        </authorList>
    </citation>
    <scope>NUCLEOTIDE SEQUENCE</scope>
    <source>
        <strain evidence="2">DSM 21036</strain>
    </source>
</reference>
<name>A0A9X3S410_9ACTN</name>
<organism evidence="2 3">
    <name type="scientific">Solirubrobacter ginsenosidimutans</name>
    <dbReference type="NCBI Taxonomy" id="490573"/>
    <lineage>
        <taxon>Bacteria</taxon>
        <taxon>Bacillati</taxon>
        <taxon>Actinomycetota</taxon>
        <taxon>Thermoleophilia</taxon>
        <taxon>Solirubrobacterales</taxon>
        <taxon>Solirubrobacteraceae</taxon>
        <taxon>Solirubrobacter</taxon>
    </lineage>
</organism>
<dbReference type="Proteomes" id="UP001149140">
    <property type="component" value="Unassembled WGS sequence"/>
</dbReference>
<keyword evidence="1" id="KW-0732">Signal</keyword>
<dbReference type="EMBL" id="JAPDOD010000004">
    <property type="protein sequence ID" value="MDA0160213.1"/>
    <property type="molecule type" value="Genomic_DNA"/>
</dbReference>
<feature type="chain" id="PRO_5040915603" evidence="1">
    <location>
        <begin position="24"/>
        <end position="73"/>
    </location>
</feature>
<evidence type="ECO:0000256" key="1">
    <source>
        <dbReference type="SAM" id="SignalP"/>
    </source>
</evidence>
<sequence>MTSKALKATLLATAIALVAPVAAANAATDGTSNTIMVAESVAHREQLKWTFEDILVTSVTVPKAGFMDYIDDV</sequence>
<dbReference type="RefSeq" id="WP_270038980.1">
    <property type="nucleotide sequence ID" value="NZ_JAPDOD010000004.1"/>
</dbReference>
<evidence type="ECO:0000313" key="3">
    <source>
        <dbReference type="Proteomes" id="UP001149140"/>
    </source>
</evidence>
<protein>
    <submittedName>
        <fullName evidence="2">DUF1559 domain-containing protein</fullName>
    </submittedName>
</protein>
<dbReference type="AlphaFoldDB" id="A0A9X3S410"/>
<proteinExistence type="predicted"/>
<comment type="caution">
    <text evidence="2">The sequence shown here is derived from an EMBL/GenBank/DDBJ whole genome shotgun (WGS) entry which is preliminary data.</text>
</comment>